<evidence type="ECO:0000313" key="2">
    <source>
        <dbReference type="Proteomes" id="UP001059663"/>
    </source>
</evidence>
<dbReference type="Proteomes" id="UP001059663">
    <property type="component" value="Chromosome"/>
</dbReference>
<accession>A0AC61U1Z6</accession>
<evidence type="ECO:0000313" key="1">
    <source>
        <dbReference type="EMBL" id="UUZ44035.1"/>
    </source>
</evidence>
<sequence>MTGKVAGAGPGAMIIALWPCSRRFSATRQTLVVTPLRLGRKDSVAIATLTVFTVLAALPGPVT</sequence>
<dbReference type="EMBL" id="CP087977">
    <property type="protein sequence ID" value="UUZ44035.1"/>
    <property type="molecule type" value="Genomic_DNA"/>
</dbReference>
<reference evidence="1" key="1">
    <citation type="submission" date="2021-11" db="EMBL/GenBank/DDBJ databases">
        <title>Study of the species diversity of bacterial strains isolated from a unique natural object - Shulgan-Tash cave (Bashkiria).</title>
        <authorList>
            <person name="Sazanova A.L."/>
            <person name="Chirak E.R."/>
            <person name="Safronova V.I."/>
        </authorList>
    </citation>
    <scope>NUCLEOTIDE SEQUENCE</scope>
    <source>
        <strain evidence="1">P1</strain>
    </source>
</reference>
<name>A0AC61U1Z6_9MICO</name>
<proteinExistence type="predicted"/>
<organism evidence="1 2">
    <name type="scientific">Janibacter limosus</name>
    <dbReference type="NCBI Taxonomy" id="53458"/>
    <lineage>
        <taxon>Bacteria</taxon>
        <taxon>Bacillati</taxon>
        <taxon>Actinomycetota</taxon>
        <taxon>Actinomycetes</taxon>
        <taxon>Micrococcales</taxon>
        <taxon>Intrasporangiaceae</taxon>
        <taxon>Janibacter</taxon>
    </lineage>
</organism>
<protein>
    <submittedName>
        <fullName evidence="1">Uncharacterized protein</fullName>
    </submittedName>
</protein>
<gene>
    <name evidence="1" type="ORF">LP422_15535</name>
</gene>